<evidence type="ECO:0000313" key="3">
    <source>
        <dbReference type="EMBL" id="MBA2851794.1"/>
    </source>
</evidence>
<accession>A0A7J9NX09</accession>
<dbReference type="AlphaFoldDB" id="A0A7J9NX09"/>
<reference evidence="3 4" key="1">
    <citation type="submission" date="2020-07" db="EMBL/GenBank/DDBJ databases">
        <title>Genomic Encyclopedia of Type Strains, Phase IV (KMG-V): Genome sequencing to study the core and pangenomes of soil and plant-associated prokaryotes.</title>
        <authorList>
            <person name="Whitman W."/>
        </authorList>
    </citation>
    <scope>NUCLEOTIDE SEQUENCE [LARGE SCALE GENOMIC DNA]</scope>
    <source>
        <strain evidence="3 4">A1</strain>
    </source>
</reference>
<evidence type="ECO:0000259" key="2">
    <source>
        <dbReference type="Pfam" id="PF04473"/>
    </source>
</evidence>
<evidence type="ECO:0000256" key="1">
    <source>
        <dbReference type="ARBA" id="ARBA00007458"/>
    </source>
</evidence>
<dbReference type="Proteomes" id="UP000564425">
    <property type="component" value="Unassembled WGS sequence"/>
</dbReference>
<protein>
    <recommendedName>
        <fullName evidence="2">Transglutaminase-like domain-containing protein</fullName>
    </recommendedName>
</protein>
<sequence length="187" mass="21755">MLISGSKRFESVMNTFMDHKPVTIRNQTQKDDFIKAVFNTKLDNIVARILFSKSENGEVGEFSTTRMCNWFRSNYTWKKRDDHTVVDPITFFKERTGVCADATMFMLKTIPNNYRYLLQRTPRGGKAGHVAAGIRFDKNILVLDQTSKYMLRDRIGDFDVMYGMNMQDRTVAMLNLHTNEIIKTVQM</sequence>
<dbReference type="Pfam" id="PF04473">
    <property type="entry name" value="DUF553"/>
    <property type="match status" value="1"/>
</dbReference>
<name>A0A7J9NX09_METMI</name>
<comment type="similarity">
    <text evidence="1">Belongs to the UPF0252 family.</text>
</comment>
<feature type="domain" description="Transglutaminase-like" evidence="2">
    <location>
        <begin position="83"/>
        <end position="149"/>
    </location>
</feature>
<comment type="caution">
    <text evidence="3">The sequence shown here is derived from an EMBL/GenBank/DDBJ whole genome shotgun (WGS) entry which is preliminary data.</text>
</comment>
<evidence type="ECO:0000313" key="4">
    <source>
        <dbReference type="Proteomes" id="UP000564425"/>
    </source>
</evidence>
<gene>
    <name evidence="3" type="ORF">HNP86_001953</name>
</gene>
<dbReference type="EMBL" id="JACDUH010000003">
    <property type="protein sequence ID" value="MBA2851794.1"/>
    <property type="molecule type" value="Genomic_DNA"/>
</dbReference>
<dbReference type="InterPro" id="IPR007562">
    <property type="entry name" value="Transglutaminase-like_domain"/>
</dbReference>
<organism evidence="3 4">
    <name type="scientific">Methanococcus maripaludis</name>
    <name type="common">Methanococcus deltae</name>
    <dbReference type="NCBI Taxonomy" id="39152"/>
    <lineage>
        <taxon>Archaea</taxon>
        <taxon>Methanobacteriati</taxon>
        <taxon>Methanobacteriota</taxon>
        <taxon>Methanomada group</taxon>
        <taxon>Methanococci</taxon>
        <taxon>Methanococcales</taxon>
        <taxon>Methanococcaceae</taxon>
        <taxon>Methanococcus</taxon>
    </lineage>
</organism>
<proteinExistence type="inferred from homology"/>